<dbReference type="SMART" id="SM00342">
    <property type="entry name" value="HTH_ARAC"/>
    <property type="match status" value="1"/>
</dbReference>
<dbReference type="Pfam" id="PF02311">
    <property type="entry name" value="AraC_binding"/>
    <property type="match status" value="1"/>
</dbReference>
<evidence type="ECO:0000313" key="6">
    <source>
        <dbReference type="Proteomes" id="UP000250369"/>
    </source>
</evidence>
<dbReference type="Gene3D" id="1.10.10.60">
    <property type="entry name" value="Homeodomain-like"/>
    <property type="match status" value="2"/>
</dbReference>
<keyword evidence="1" id="KW-0805">Transcription regulation</keyword>
<keyword evidence="6" id="KW-1185">Reference proteome</keyword>
<dbReference type="InterPro" id="IPR003313">
    <property type="entry name" value="AraC-bd"/>
</dbReference>
<evidence type="ECO:0000256" key="1">
    <source>
        <dbReference type="ARBA" id="ARBA00023015"/>
    </source>
</evidence>
<dbReference type="Gene3D" id="2.60.120.10">
    <property type="entry name" value="Jelly Rolls"/>
    <property type="match status" value="1"/>
</dbReference>
<dbReference type="OrthoDB" id="249627at2"/>
<dbReference type="InterPro" id="IPR018060">
    <property type="entry name" value="HTH_AraC"/>
</dbReference>
<evidence type="ECO:0000256" key="2">
    <source>
        <dbReference type="ARBA" id="ARBA00023125"/>
    </source>
</evidence>
<comment type="caution">
    <text evidence="5">The sequence shown here is derived from an EMBL/GenBank/DDBJ whole genome shotgun (WGS) entry which is preliminary data.</text>
</comment>
<dbReference type="PROSITE" id="PS01124">
    <property type="entry name" value="HTH_ARAC_FAMILY_2"/>
    <property type="match status" value="1"/>
</dbReference>
<proteinExistence type="predicted"/>
<keyword evidence="3" id="KW-0804">Transcription</keyword>
<sequence>MSNENHYQRTRLKRPIVIHNLISLYYYEFGKHYIFRGEKHDFWEVLYVDKGEIEVMADTTRHLLKQGMIIFHKPNEFHSFYAYKGKAPNVIVFTFDCKSPAMRHFENQVIVLNDEERNLLAQIVKEGMASFHFPFRYPLSESRRDDAPFGSEQLIKLNIEMLLIRLMRRDFHTETSEPLSSTARENDNAEVIKRVIAYMEERLDANVSLAEIGDALHISKTRLKDLFKKSTGSTIMEYFAGMKIKQAKQLIRDETYNMTEISGMLGFSSVHYFSKAFKKTTGMSPTEYARSVKGRLKSGAE</sequence>
<dbReference type="InterPro" id="IPR020449">
    <property type="entry name" value="Tscrpt_reg_AraC-type_HTH"/>
</dbReference>
<dbReference type="Proteomes" id="UP000250369">
    <property type="component" value="Unassembled WGS sequence"/>
</dbReference>
<dbReference type="InterPro" id="IPR014710">
    <property type="entry name" value="RmlC-like_jellyroll"/>
</dbReference>
<dbReference type="GO" id="GO:0043565">
    <property type="term" value="F:sequence-specific DNA binding"/>
    <property type="evidence" value="ECO:0007669"/>
    <property type="project" value="InterPro"/>
</dbReference>
<dbReference type="EMBL" id="QMFB01000021">
    <property type="protein sequence ID" value="RAV16418.1"/>
    <property type="molecule type" value="Genomic_DNA"/>
</dbReference>
<dbReference type="PRINTS" id="PR00032">
    <property type="entry name" value="HTHARAC"/>
</dbReference>
<gene>
    <name evidence="5" type="ORF">DQG23_28810</name>
</gene>
<dbReference type="InterPro" id="IPR037923">
    <property type="entry name" value="HTH-like"/>
</dbReference>
<dbReference type="SUPFAM" id="SSF51215">
    <property type="entry name" value="Regulatory protein AraC"/>
    <property type="match status" value="1"/>
</dbReference>
<evidence type="ECO:0000256" key="3">
    <source>
        <dbReference type="ARBA" id="ARBA00023163"/>
    </source>
</evidence>
<accession>A0A329M9I5</accession>
<dbReference type="InterPro" id="IPR009057">
    <property type="entry name" value="Homeodomain-like_sf"/>
</dbReference>
<dbReference type="PANTHER" id="PTHR43280:SF2">
    <property type="entry name" value="HTH-TYPE TRANSCRIPTIONAL REGULATOR EXSA"/>
    <property type="match status" value="1"/>
</dbReference>
<dbReference type="RefSeq" id="WP_113034498.1">
    <property type="nucleotide sequence ID" value="NZ_QMFB01000021.1"/>
</dbReference>
<dbReference type="GO" id="GO:0003700">
    <property type="term" value="F:DNA-binding transcription factor activity"/>
    <property type="evidence" value="ECO:0007669"/>
    <property type="project" value="InterPro"/>
</dbReference>
<feature type="domain" description="HTH araC/xylS-type" evidence="4">
    <location>
        <begin position="193"/>
        <end position="291"/>
    </location>
</feature>
<keyword evidence="2" id="KW-0238">DNA-binding</keyword>
<dbReference type="SUPFAM" id="SSF46689">
    <property type="entry name" value="Homeodomain-like"/>
    <property type="match status" value="2"/>
</dbReference>
<protein>
    <submittedName>
        <fullName evidence="5">AraC family transcriptional regulator</fullName>
    </submittedName>
</protein>
<organism evidence="5 6">
    <name type="scientific">Paenibacillus contaminans</name>
    <dbReference type="NCBI Taxonomy" id="450362"/>
    <lineage>
        <taxon>Bacteria</taxon>
        <taxon>Bacillati</taxon>
        <taxon>Bacillota</taxon>
        <taxon>Bacilli</taxon>
        <taxon>Bacillales</taxon>
        <taxon>Paenibacillaceae</taxon>
        <taxon>Paenibacillus</taxon>
    </lineage>
</organism>
<dbReference type="PANTHER" id="PTHR43280">
    <property type="entry name" value="ARAC-FAMILY TRANSCRIPTIONAL REGULATOR"/>
    <property type="match status" value="1"/>
</dbReference>
<evidence type="ECO:0000259" key="4">
    <source>
        <dbReference type="PROSITE" id="PS01124"/>
    </source>
</evidence>
<reference evidence="5 6" key="1">
    <citation type="journal article" date="2009" name="Int. J. Syst. Evol. Microbiol.">
        <title>Paenibacillus contaminans sp. nov., isolated from a contaminated laboratory plate.</title>
        <authorList>
            <person name="Chou J.H."/>
            <person name="Lee J.H."/>
            <person name="Lin M.C."/>
            <person name="Chang P.S."/>
            <person name="Arun A.B."/>
            <person name="Young C.C."/>
            <person name="Chen W.M."/>
        </authorList>
    </citation>
    <scope>NUCLEOTIDE SEQUENCE [LARGE SCALE GENOMIC DNA]</scope>
    <source>
        <strain evidence="5 6">CKOBP-6</strain>
    </source>
</reference>
<dbReference type="AlphaFoldDB" id="A0A329M9I5"/>
<evidence type="ECO:0000313" key="5">
    <source>
        <dbReference type="EMBL" id="RAV16418.1"/>
    </source>
</evidence>
<dbReference type="Pfam" id="PF12833">
    <property type="entry name" value="HTH_18"/>
    <property type="match status" value="1"/>
</dbReference>
<name>A0A329M9I5_9BACL</name>